<keyword evidence="13 15" id="KW-0472">Membrane</keyword>
<keyword evidence="18" id="KW-1185">Reference proteome</keyword>
<dbReference type="InterPro" id="IPR000014">
    <property type="entry name" value="PAS"/>
</dbReference>
<protein>
    <recommendedName>
        <fullName evidence="14">Sensor-like histidine kinase SenX3</fullName>
        <ecNumber evidence="4">2.7.13.3</ecNumber>
    </recommendedName>
</protein>
<evidence type="ECO:0000256" key="10">
    <source>
        <dbReference type="ARBA" id="ARBA00022840"/>
    </source>
</evidence>
<evidence type="ECO:0000256" key="7">
    <source>
        <dbReference type="ARBA" id="ARBA00022692"/>
    </source>
</evidence>
<dbReference type="RefSeq" id="WP_251840679.1">
    <property type="nucleotide sequence ID" value="NZ_JACSPO010000013.1"/>
</dbReference>
<comment type="caution">
    <text evidence="17">The sequence shown here is derived from an EMBL/GenBank/DDBJ whole genome shotgun (WGS) entry which is preliminary data.</text>
</comment>
<keyword evidence="11 15" id="KW-1133">Transmembrane helix</keyword>
<keyword evidence="12" id="KW-0902">Two-component regulatory system</keyword>
<feature type="transmembrane region" description="Helical" evidence="15">
    <location>
        <begin position="20"/>
        <end position="40"/>
    </location>
</feature>
<evidence type="ECO:0000259" key="16">
    <source>
        <dbReference type="PROSITE" id="PS50109"/>
    </source>
</evidence>
<dbReference type="CDD" id="cd00130">
    <property type="entry name" value="PAS"/>
    <property type="match status" value="1"/>
</dbReference>
<evidence type="ECO:0000256" key="12">
    <source>
        <dbReference type="ARBA" id="ARBA00023012"/>
    </source>
</evidence>
<dbReference type="InterPro" id="IPR035965">
    <property type="entry name" value="PAS-like_dom_sf"/>
</dbReference>
<evidence type="ECO:0000256" key="1">
    <source>
        <dbReference type="ARBA" id="ARBA00000085"/>
    </source>
</evidence>
<evidence type="ECO:0000256" key="15">
    <source>
        <dbReference type="SAM" id="Phobius"/>
    </source>
</evidence>
<proteinExistence type="predicted"/>
<keyword evidence="6" id="KW-0808">Transferase</keyword>
<dbReference type="Gene3D" id="3.30.565.10">
    <property type="entry name" value="Histidine kinase-like ATPase, C-terminal domain"/>
    <property type="match status" value="1"/>
</dbReference>
<feature type="domain" description="Histidine kinase" evidence="16">
    <location>
        <begin position="330"/>
        <end position="544"/>
    </location>
</feature>
<dbReference type="PANTHER" id="PTHR42878">
    <property type="entry name" value="TWO-COMPONENT HISTIDINE KINASE"/>
    <property type="match status" value="1"/>
</dbReference>
<dbReference type="InterPro" id="IPR013656">
    <property type="entry name" value="PAS_4"/>
</dbReference>
<sequence length="546" mass="57401">MPRQQAPVADETTQRRFAVLGRQLPFFVVFGVMTVALIAWDEFGEGAPDAVLVGAAVNLLATAIAAVVPWHLLPRGAEGVVPLLDMLAVVCLLSVGARVSVLLLLPVVWLARMGRGAATTAVAAGVASSMGVDIVHAFQAGALSITPDNAARMFTVPAAIIAVASSLHLSEKRSAARRELLAGQSALVEELLDETARDRARLEGVLNTIDAGVVVLDPQGTVVVANRALREASDGGFAVGSHLVDAVPRLFSADGTTPVDPERLAAVAAGEPLDRRVVWWERAPGDRAAFRISASRLPHEAGASEGTVVALHDITDELLALSQRDDFVSSVSHELRTPLTSVTGYLDLAVDDPDLPPRLRGFLEVAERNAGRLRILIDNLLSAARTASDVGSREDVDLADVVADVVESQSPRAADRDIEIAVSTTGGAVVCADVGRLTQVVDNVVSNAVKYSHPGGHVSIEISDRNRRVCLAVTDDGPGIPTADQGQLFSRFYRAPQVRHTSVQGTGLGLHISRQIVEALGGTITLTSEPGRGTRVEVLLPAGKGD</sequence>
<dbReference type="InterPro" id="IPR003661">
    <property type="entry name" value="HisK_dim/P_dom"/>
</dbReference>
<evidence type="ECO:0000256" key="4">
    <source>
        <dbReference type="ARBA" id="ARBA00012438"/>
    </source>
</evidence>
<dbReference type="PANTHER" id="PTHR42878:SF7">
    <property type="entry name" value="SENSOR HISTIDINE KINASE GLRK"/>
    <property type="match status" value="1"/>
</dbReference>
<dbReference type="CDD" id="cd00082">
    <property type="entry name" value="HisKA"/>
    <property type="match status" value="1"/>
</dbReference>
<dbReference type="InterPro" id="IPR004358">
    <property type="entry name" value="Sig_transdc_His_kin-like_C"/>
</dbReference>
<dbReference type="Pfam" id="PF08448">
    <property type="entry name" value="PAS_4"/>
    <property type="match status" value="1"/>
</dbReference>
<dbReference type="SUPFAM" id="SSF55874">
    <property type="entry name" value="ATPase domain of HSP90 chaperone/DNA topoisomerase II/histidine kinase"/>
    <property type="match status" value="1"/>
</dbReference>
<reference evidence="17 18" key="1">
    <citation type="submission" date="2020-08" db="EMBL/GenBank/DDBJ databases">
        <title>A Genomic Blueprint of the Chicken Gut Microbiome.</title>
        <authorList>
            <person name="Gilroy R."/>
            <person name="Ravi A."/>
            <person name="Getino M."/>
            <person name="Pursley I."/>
            <person name="Horton D.L."/>
            <person name="Alikhan N.-F."/>
            <person name="Baker D."/>
            <person name="Gharbi K."/>
            <person name="Hall N."/>
            <person name="Watson M."/>
            <person name="Adriaenssens E.M."/>
            <person name="Foster-Nyarko E."/>
            <person name="Jarju S."/>
            <person name="Secka A."/>
            <person name="Antonio M."/>
            <person name="Oren A."/>
            <person name="Chaudhuri R."/>
            <person name="La Ragione R.M."/>
            <person name="Hildebrand F."/>
            <person name="Pallen M.J."/>
        </authorList>
    </citation>
    <scope>NUCLEOTIDE SEQUENCE [LARGE SCALE GENOMIC DNA]</scope>
    <source>
        <strain evidence="17 18">Sa1BUA1</strain>
    </source>
</reference>
<dbReference type="InterPro" id="IPR050351">
    <property type="entry name" value="BphY/WalK/GraS-like"/>
</dbReference>
<evidence type="ECO:0000256" key="9">
    <source>
        <dbReference type="ARBA" id="ARBA00022777"/>
    </source>
</evidence>
<feature type="transmembrane region" description="Helical" evidence="15">
    <location>
        <begin position="84"/>
        <end position="110"/>
    </location>
</feature>
<evidence type="ECO:0000256" key="11">
    <source>
        <dbReference type="ARBA" id="ARBA00022989"/>
    </source>
</evidence>
<dbReference type="SUPFAM" id="SSF55785">
    <property type="entry name" value="PYP-like sensor domain (PAS domain)"/>
    <property type="match status" value="1"/>
</dbReference>
<evidence type="ECO:0000313" key="17">
    <source>
        <dbReference type="EMBL" id="MBD8063580.1"/>
    </source>
</evidence>
<feature type="transmembrane region" description="Helical" evidence="15">
    <location>
        <begin position="52"/>
        <end position="72"/>
    </location>
</feature>
<evidence type="ECO:0000256" key="3">
    <source>
        <dbReference type="ARBA" id="ARBA00004236"/>
    </source>
</evidence>
<dbReference type="Proteomes" id="UP000661894">
    <property type="component" value="Unassembled WGS sequence"/>
</dbReference>
<keyword evidence="10" id="KW-0067">ATP-binding</keyword>
<keyword evidence="9" id="KW-0418">Kinase</keyword>
<name>A0ABR8Z5G8_9MICO</name>
<dbReference type="PRINTS" id="PR00344">
    <property type="entry name" value="BCTRLSENSOR"/>
</dbReference>
<dbReference type="InterPro" id="IPR036097">
    <property type="entry name" value="HisK_dim/P_sf"/>
</dbReference>
<dbReference type="SMART" id="SM00387">
    <property type="entry name" value="HATPase_c"/>
    <property type="match status" value="1"/>
</dbReference>
<dbReference type="EMBL" id="JACSPO010000013">
    <property type="protein sequence ID" value="MBD8063580.1"/>
    <property type="molecule type" value="Genomic_DNA"/>
</dbReference>
<evidence type="ECO:0000256" key="8">
    <source>
        <dbReference type="ARBA" id="ARBA00022741"/>
    </source>
</evidence>
<keyword evidence="8" id="KW-0547">Nucleotide-binding</keyword>
<dbReference type="InterPro" id="IPR005467">
    <property type="entry name" value="His_kinase_dom"/>
</dbReference>
<accession>A0ABR8Z5G8</accession>
<dbReference type="Pfam" id="PF02518">
    <property type="entry name" value="HATPase_c"/>
    <property type="match status" value="1"/>
</dbReference>
<comment type="subcellular location">
    <subcellularLocation>
        <location evidence="3">Cell membrane</location>
    </subcellularLocation>
    <subcellularLocation>
        <location evidence="2">Membrane</location>
        <topology evidence="2">Multi-pass membrane protein</topology>
    </subcellularLocation>
</comment>
<comment type="catalytic activity">
    <reaction evidence="1">
        <text>ATP + protein L-histidine = ADP + protein N-phospho-L-histidine.</text>
        <dbReference type="EC" id="2.7.13.3"/>
    </reaction>
</comment>
<dbReference type="Pfam" id="PF00512">
    <property type="entry name" value="HisKA"/>
    <property type="match status" value="1"/>
</dbReference>
<evidence type="ECO:0000256" key="6">
    <source>
        <dbReference type="ARBA" id="ARBA00022679"/>
    </source>
</evidence>
<dbReference type="Gene3D" id="3.30.450.20">
    <property type="entry name" value="PAS domain"/>
    <property type="match status" value="1"/>
</dbReference>
<dbReference type="SMART" id="SM00388">
    <property type="entry name" value="HisKA"/>
    <property type="match status" value="1"/>
</dbReference>
<keyword evidence="7 15" id="KW-0812">Transmembrane</keyword>
<dbReference type="CDD" id="cd00075">
    <property type="entry name" value="HATPase"/>
    <property type="match status" value="1"/>
</dbReference>
<evidence type="ECO:0000256" key="13">
    <source>
        <dbReference type="ARBA" id="ARBA00023136"/>
    </source>
</evidence>
<dbReference type="SUPFAM" id="SSF47384">
    <property type="entry name" value="Homodimeric domain of signal transducing histidine kinase"/>
    <property type="match status" value="1"/>
</dbReference>
<organism evidence="17 18">
    <name type="scientific">Oceanitalea stevensii</name>
    <dbReference type="NCBI Taxonomy" id="2763072"/>
    <lineage>
        <taxon>Bacteria</taxon>
        <taxon>Bacillati</taxon>
        <taxon>Actinomycetota</taxon>
        <taxon>Actinomycetes</taxon>
        <taxon>Micrococcales</taxon>
        <taxon>Bogoriellaceae</taxon>
        <taxon>Georgenia</taxon>
    </lineage>
</organism>
<dbReference type="EC" id="2.7.13.3" evidence="4"/>
<gene>
    <name evidence="17" type="ORF">H9624_14755</name>
</gene>
<dbReference type="InterPro" id="IPR036890">
    <property type="entry name" value="HATPase_C_sf"/>
</dbReference>
<evidence type="ECO:0000256" key="5">
    <source>
        <dbReference type="ARBA" id="ARBA00022553"/>
    </source>
</evidence>
<dbReference type="PROSITE" id="PS50109">
    <property type="entry name" value="HIS_KIN"/>
    <property type="match status" value="1"/>
</dbReference>
<dbReference type="Gene3D" id="1.10.287.130">
    <property type="match status" value="1"/>
</dbReference>
<evidence type="ECO:0000256" key="2">
    <source>
        <dbReference type="ARBA" id="ARBA00004141"/>
    </source>
</evidence>
<keyword evidence="5" id="KW-0597">Phosphoprotein</keyword>
<dbReference type="InterPro" id="IPR003594">
    <property type="entry name" value="HATPase_dom"/>
</dbReference>
<evidence type="ECO:0000256" key="14">
    <source>
        <dbReference type="ARBA" id="ARBA00039401"/>
    </source>
</evidence>
<evidence type="ECO:0000313" key="18">
    <source>
        <dbReference type="Proteomes" id="UP000661894"/>
    </source>
</evidence>